<evidence type="ECO:0000313" key="5">
    <source>
        <dbReference type="EMBL" id="KXK25995.1"/>
    </source>
</evidence>
<comment type="caution">
    <text evidence="5">The sequence shown here is derived from an EMBL/GenBank/DDBJ whole genome shotgun (WGS) entry which is preliminary data.</text>
</comment>
<keyword evidence="2" id="KW-1015">Disulfide bond</keyword>
<evidence type="ECO:0000256" key="2">
    <source>
        <dbReference type="ARBA" id="ARBA00023157"/>
    </source>
</evidence>
<keyword evidence="3" id="KW-0812">Transmembrane</keyword>
<keyword evidence="3" id="KW-0472">Membrane</keyword>
<feature type="domain" description="LamG-like jellyroll fold" evidence="4">
    <location>
        <begin position="1006"/>
        <end position="1145"/>
    </location>
</feature>
<accession>A0A136LWG2</accession>
<gene>
    <name evidence="5" type="ORF">TR69_WS6001001287</name>
</gene>
<dbReference type="Proteomes" id="UP000070457">
    <property type="component" value="Unassembled WGS sequence"/>
</dbReference>
<dbReference type="InterPro" id="IPR013320">
    <property type="entry name" value="ConA-like_dom_sf"/>
</dbReference>
<evidence type="ECO:0000256" key="3">
    <source>
        <dbReference type="SAM" id="Phobius"/>
    </source>
</evidence>
<dbReference type="SMART" id="SM00560">
    <property type="entry name" value="LamGL"/>
    <property type="match status" value="3"/>
</dbReference>
<protein>
    <recommendedName>
        <fullName evidence="4">LamG-like jellyroll fold domain-containing protein</fullName>
    </recommendedName>
</protein>
<dbReference type="SUPFAM" id="SSF49899">
    <property type="entry name" value="Concanavalin A-like lectins/glucanases"/>
    <property type="match status" value="5"/>
</dbReference>
<dbReference type="InterPro" id="IPR018765">
    <property type="entry name" value="DUF2341"/>
</dbReference>
<feature type="domain" description="LamG-like jellyroll fold" evidence="4">
    <location>
        <begin position="775"/>
        <end position="917"/>
    </location>
</feature>
<evidence type="ECO:0000256" key="1">
    <source>
        <dbReference type="ARBA" id="ARBA00022729"/>
    </source>
</evidence>
<evidence type="ECO:0000259" key="4">
    <source>
        <dbReference type="SMART" id="SM00560"/>
    </source>
</evidence>
<proteinExistence type="predicted"/>
<reference evidence="5 6" key="1">
    <citation type="submission" date="2015-02" db="EMBL/GenBank/DDBJ databases">
        <title>Improved understanding of the partial-nitritation anammox process through 23 genomes representing the majority of the microbial community.</title>
        <authorList>
            <person name="Speth D.R."/>
            <person name="In T Zandt M."/>
            <person name="Guerrero Cruz S."/>
            <person name="Jetten M.S."/>
            <person name="Dutilh B.E."/>
        </authorList>
    </citation>
    <scope>NUCLEOTIDE SEQUENCE [LARGE SCALE GENOMIC DNA]</scope>
    <source>
        <strain evidence="5">OLB20</strain>
    </source>
</reference>
<keyword evidence="1" id="KW-0732">Signal</keyword>
<evidence type="ECO:0000313" key="6">
    <source>
        <dbReference type="Proteomes" id="UP000070457"/>
    </source>
</evidence>
<dbReference type="PANTHER" id="PTHR42535">
    <property type="entry name" value="OOKINETE PROTEIN, PUTATIVE-RELATED"/>
    <property type="match status" value="1"/>
</dbReference>
<keyword evidence="3" id="KW-1133">Transmembrane helix</keyword>
<dbReference type="PATRIC" id="fig|1617426.3.peg.1271"/>
<feature type="domain" description="LamG-like jellyroll fold" evidence="4">
    <location>
        <begin position="1222"/>
        <end position="1350"/>
    </location>
</feature>
<dbReference type="Gene3D" id="2.60.120.200">
    <property type="match status" value="5"/>
</dbReference>
<sequence length="1523" mass="164360">MTLTVNITLTEPHCDMNNIHKLKQKIYSPAVRILLVAVVLIMPVAGITVFPADVSAAQWLGDSWGYRREITITGNGSDLTDIQYQLTGIDTQALYTTGKLQFNCEDVRFTNANGALLYYWIEDDDTACGEDTSTDFWIRLPRAETEGTTVYMYYGNPAAEPYSSGSNTFHFFDDLNSYNAPWYDLNWPSRVSFKVNHSKVESSSLTDFPVYFDLSLLGDDFWNNVDPQGDDIVITAANGTTKLSRELVSLNTGTQTGQLWFKAPQLSGTEDTLYYLYFGYNSAAETNDTGTWTNYASVHHLESDPSGSAPQFTDSSAAGLNGTSGGTMNSGDLVSGIIGNSIEFDGVNDYISIGTNALHAYTNNFSVSAWVNLNTLSTGAQHVFGTYGGRWVIQETDGLFQSNSFTSGNNIISSTSSTGWVHLAMSKRSSGTGSELFINGRSVSSSSATANISNVTNTSTQIGSDSFSYPARSTDGRIDEVRFHTTPRTAGWFATEYNNQSSPEDFLTIYSVQSSNASGTSMDNFQLSGSPQFSNGTVSLSDASTVEGIQSDAQFGINSKAIFRASQSTTALQTGRLGFSNSAFPTGFTSDDAAMILLNSGTNWHGENSNEGSATTAAGSIAETTALSEFEVGWRTGGVDFRINNISNGAITTNVPNESSYVRFESDNTADTITLDWIAVAGYNADPPDSQVVGSEELGSGPVLYLPLDETSGQELVNRGSGGSALNGYLGNTAAASTADPRRISDCISGNCLSLDGTTDMFQVNDHNLLDFGTGDFTLSLWMKPGDQAGGNTNYSAVFIKASNPSPPYEGMTAFFDTPIATPAGRTTFRVSNASELTSNASGMDNNTWRHFTYIRSSNQLQIYINGVLDSTLNISSLNITNTAPLRFGSNHTSTTTQNFYGLMDEIKVWPRALSLSEIREQYNENASVLGSSANSTLDGLAGWWKMDDANWNGTAGEVRDSSGLNLNGTTVNGTGLTSGITHRAASFDATNDRIDLPASSALDLQRLSITAWIYPNALDQNGNIFTKTTNGSDNTQYLCFLQGTPYNTPRLIWRTVNGATSYDLHVDISSTPITASSWHHIACTYDGSFKRIYVNGELEAEVAFSTPINTNAAGISRIGSLGGGFVFNGRIDDVRVYNRGLSEEELYEVYTYQPGPLAHWKFDEQSGTTVFDDTLNTLNGSLVNMDDSKRIQGRSGNALDFDGTVDYVSFPSDSILPAGNQSRSLSFWARPRTLASGDRYFSMGNWAVGNSFDVVSNVSNRISVVGHTNNYISTASVPLSTWTHVGIVLNGTNLRFYLNGKLDSSHTVSLNTVAAGEFRIGGSLPSRGATDYDGYIDDMRIYGYALTQTELVALWQHEAGIHAADDSADLYAYWKFDESTWTGISSEVHDSSGNSNHLTAFNGVTTTGDAVFGRAGSFNGSSHYLSGASFNVTGDYSVTGWFKTSMAADGDVIALTSGGNHGILIEKSSSVASPPHSLRFLHRKPVGISGGQNLQSNRAVNDSTWHFFCCRPVKYLTDGVIH</sequence>
<dbReference type="InterPro" id="IPR006558">
    <property type="entry name" value="LamG-like"/>
</dbReference>
<feature type="transmembrane region" description="Helical" evidence="3">
    <location>
        <begin position="30"/>
        <end position="50"/>
    </location>
</feature>
<dbReference type="PANTHER" id="PTHR42535:SF2">
    <property type="entry name" value="CHROMOSOME UNDETERMINED SCAFFOLD_146, WHOLE GENOME SHOTGUN SEQUENCE"/>
    <property type="match status" value="1"/>
</dbReference>
<dbReference type="Pfam" id="PF13385">
    <property type="entry name" value="Laminin_G_3"/>
    <property type="match status" value="4"/>
</dbReference>
<name>A0A136LWG2_9BACT</name>
<dbReference type="Pfam" id="PF10102">
    <property type="entry name" value="DUF2341"/>
    <property type="match status" value="1"/>
</dbReference>
<dbReference type="STRING" id="1617426.TR69_WS6001001287"/>
<dbReference type="EMBL" id="JYNZ01000005">
    <property type="protein sequence ID" value="KXK25995.1"/>
    <property type="molecule type" value="Genomic_DNA"/>
</dbReference>
<organism evidence="5 6">
    <name type="scientific">candidate division WS6 bacterium OLB20</name>
    <dbReference type="NCBI Taxonomy" id="1617426"/>
    <lineage>
        <taxon>Bacteria</taxon>
        <taxon>Candidatus Dojkabacteria</taxon>
    </lineage>
</organism>